<dbReference type="OrthoDB" id="8244211at2"/>
<dbReference type="AlphaFoldDB" id="A0A4Q1UPH8"/>
<proteinExistence type="predicted"/>
<evidence type="ECO:0000313" key="3">
    <source>
        <dbReference type="Proteomes" id="UP000290819"/>
    </source>
</evidence>
<keyword evidence="3" id="KW-1185">Reference proteome</keyword>
<accession>A0A4Q1UPH8</accession>
<evidence type="ECO:0000313" key="2">
    <source>
        <dbReference type="EMBL" id="RXT38112.1"/>
    </source>
</evidence>
<evidence type="ECO:0000256" key="1">
    <source>
        <dbReference type="SAM" id="MobiDB-lite"/>
    </source>
</evidence>
<name>A0A4Q1UPH8_9BRAD</name>
<feature type="compositionally biased region" description="Basic and acidic residues" evidence="1">
    <location>
        <begin position="1"/>
        <end position="12"/>
    </location>
</feature>
<organism evidence="2 3">
    <name type="scientific">Bradyrhizobium betae</name>
    <dbReference type="NCBI Taxonomy" id="244734"/>
    <lineage>
        <taxon>Bacteria</taxon>
        <taxon>Pseudomonadati</taxon>
        <taxon>Pseudomonadota</taxon>
        <taxon>Alphaproteobacteria</taxon>
        <taxon>Hyphomicrobiales</taxon>
        <taxon>Nitrobacteraceae</taxon>
        <taxon>Bradyrhizobium</taxon>
    </lineage>
</organism>
<feature type="region of interest" description="Disordered" evidence="1">
    <location>
        <begin position="1"/>
        <end position="22"/>
    </location>
</feature>
<gene>
    <name evidence="2" type="ORF">B5V03_30980</name>
</gene>
<dbReference type="EMBL" id="MZXW01000043">
    <property type="protein sequence ID" value="RXT38112.1"/>
    <property type="molecule type" value="Genomic_DNA"/>
</dbReference>
<sequence>MQYSRDANEMRRSRGVLDSPPSRGMTVVRAIERIRKTTRAYFDGAGLKSTFGAVEISFSFSTVKFGFSL</sequence>
<reference evidence="2 3" key="1">
    <citation type="submission" date="2017-03" db="EMBL/GenBank/DDBJ databases">
        <authorList>
            <person name="Safronova V.I."/>
            <person name="Sazanova A.L."/>
            <person name="Chirak E.R."/>
        </authorList>
    </citation>
    <scope>NUCLEOTIDE SEQUENCE [LARGE SCALE GENOMIC DNA]</scope>
    <source>
        <strain evidence="2 3">Opo-243</strain>
    </source>
</reference>
<dbReference type="Proteomes" id="UP000290819">
    <property type="component" value="Unassembled WGS sequence"/>
</dbReference>
<comment type="caution">
    <text evidence="2">The sequence shown here is derived from an EMBL/GenBank/DDBJ whole genome shotgun (WGS) entry which is preliminary data.</text>
</comment>
<protein>
    <submittedName>
        <fullName evidence="2">Uncharacterized protein</fullName>
    </submittedName>
</protein>